<dbReference type="SUPFAM" id="SSF116726">
    <property type="entry name" value="TrkA C-terminal domain-like"/>
    <property type="match status" value="1"/>
</dbReference>
<dbReference type="Proteomes" id="UP001500837">
    <property type="component" value="Unassembled WGS sequence"/>
</dbReference>
<organism evidence="3 4">
    <name type="scientific">Halarchaeum salinum</name>
    <dbReference type="NCBI Taxonomy" id="489912"/>
    <lineage>
        <taxon>Archaea</taxon>
        <taxon>Methanobacteriati</taxon>
        <taxon>Methanobacteriota</taxon>
        <taxon>Stenosarchaea group</taxon>
        <taxon>Halobacteria</taxon>
        <taxon>Halobacteriales</taxon>
        <taxon>Halobacteriaceae</taxon>
    </lineage>
</organism>
<dbReference type="AlphaFoldDB" id="A0AAV3SAX3"/>
<evidence type="ECO:0000313" key="3">
    <source>
        <dbReference type="EMBL" id="GAA0310775.1"/>
    </source>
</evidence>
<evidence type="ECO:0000259" key="2">
    <source>
        <dbReference type="PROSITE" id="PS51202"/>
    </source>
</evidence>
<gene>
    <name evidence="3" type="ORF">GCM10009066_25100</name>
</gene>
<keyword evidence="1" id="KW-0472">Membrane</keyword>
<dbReference type="Pfam" id="PF26503">
    <property type="entry name" value="DUF8167_3rd"/>
    <property type="match status" value="1"/>
</dbReference>
<dbReference type="Pfam" id="PF26502">
    <property type="entry name" value="DUF8167_2nd"/>
    <property type="match status" value="1"/>
</dbReference>
<comment type="caution">
    <text evidence="3">The sequence shown here is derived from an EMBL/GenBank/DDBJ whole genome shotgun (WGS) entry which is preliminary data.</text>
</comment>
<dbReference type="RefSeq" id="WP_343749353.1">
    <property type="nucleotide sequence ID" value="NZ_BAAABL010000083.1"/>
</dbReference>
<feature type="transmembrane region" description="Helical" evidence="1">
    <location>
        <begin position="40"/>
        <end position="60"/>
    </location>
</feature>
<dbReference type="InterPro" id="IPR058604">
    <property type="entry name" value="DUF8167_3rd"/>
</dbReference>
<keyword evidence="4" id="KW-1185">Reference proteome</keyword>
<accession>A0AAV3SAX3</accession>
<reference evidence="3 4" key="1">
    <citation type="journal article" date="2019" name="Int. J. Syst. Evol. Microbiol.">
        <title>The Global Catalogue of Microorganisms (GCM) 10K type strain sequencing project: providing services to taxonomists for standard genome sequencing and annotation.</title>
        <authorList>
            <consortium name="The Broad Institute Genomics Platform"/>
            <consortium name="The Broad Institute Genome Sequencing Center for Infectious Disease"/>
            <person name="Wu L."/>
            <person name="Ma J."/>
        </authorList>
    </citation>
    <scope>NUCLEOTIDE SEQUENCE [LARGE SCALE GENOMIC DNA]</scope>
    <source>
        <strain evidence="3 4">JCM 16330</strain>
    </source>
</reference>
<evidence type="ECO:0000256" key="1">
    <source>
        <dbReference type="SAM" id="Phobius"/>
    </source>
</evidence>
<dbReference type="PROSITE" id="PS51202">
    <property type="entry name" value="RCK_C"/>
    <property type="match status" value="1"/>
</dbReference>
<feature type="transmembrane region" description="Helical" evidence="1">
    <location>
        <begin position="67"/>
        <end position="87"/>
    </location>
</feature>
<keyword evidence="1" id="KW-1133">Transmembrane helix</keyword>
<dbReference type="GO" id="GO:0008324">
    <property type="term" value="F:monoatomic cation transmembrane transporter activity"/>
    <property type="evidence" value="ECO:0007669"/>
    <property type="project" value="InterPro"/>
</dbReference>
<dbReference type="InterPro" id="IPR036721">
    <property type="entry name" value="RCK_C_sf"/>
</dbReference>
<dbReference type="InterPro" id="IPR058480">
    <property type="entry name" value="DUF8167_N"/>
</dbReference>
<name>A0AAV3SAX3_9EURY</name>
<dbReference type="InterPro" id="IPR006037">
    <property type="entry name" value="RCK_C"/>
</dbReference>
<feature type="domain" description="RCK C-terminal" evidence="2">
    <location>
        <begin position="321"/>
        <end position="401"/>
    </location>
</feature>
<dbReference type="InterPro" id="IPR058603">
    <property type="entry name" value="DUF8167_2nd"/>
</dbReference>
<dbReference type="EMBL" id="BAAABL010000083">
    <property type="protein sequence ID" value="GAA0310775.1"/>
    <property type="molecule type" value="Genomic_DNA"/>
</dbReference>
<sequence>MVVSMPALAAVAESTLTPAVALPLQSGAVDYVGVLTRGAIRIAGLGVFSFLVALCVSALYRWYFRQAVSAALGTFAGVAGVALYLNTKTAFASVVANQAAVFDPGEIVFNLAAFAVAVALGAPGARGGDRLAVEAFAFLGTREVDGEVGQLVKVVGRVVAVEIPDEIDDVDGYDPVAEETKEKMANKTLLFPRGLTVADLEARVAARLREDYDVGYVDIDLDANGTVKYFAVGTRLAGIGPTLGPGMGAVAVRADPPNDAGPGDVVQVWRTDPTPERVATGELRGVADDVATLALDAADAERIAGGDYRLLTLPNDPSADRQFASVLRGADETMATVTVREGSALADGTVGDIKTIVAAVRPADGSIDPIPSRARPLAVGDVLYLVARPETVREVEAAASATAERGGEGDA</sequence>
<dbReference type="GO" id="GO:0006813">
    <property type="term" value="P:potassium ion transport"/>
    <property type="evidence" value="ECO:0007669"/>
    <property type="project" value="InterPro"/>
</dbReference>
<protein>
    <recommendedName>
        <fullName evidence="2">RCK C-terminal domain-containing protein</fullName>
    </recommendedName>
</protein>
<proteinExistence type="predicted"/>
<dbReference type="Pfam" id="PF26501">
    <property type="entry name" value="DUF8167"/>
    <property type="match status" value="1"/>
</dbReference>
<keyword evidence="1" id="KW-0812">Transmembrane</keyword>
<evidence type="ECO:0000313" key="4">
    <source>
        <dbReference type="Proteomes" id="UP001500837"/>
    </source>
</evidence>